<reference evidence="2 3" key="1">
    <citation type="submission" date="2022-10" db="EMBL/GenBank/DDBJ databases">
        <title>Comparative genomics and taxonomic characterization of three novel marine species of genus Reichenbachiella exhibiting antioxidant and polysaccharide degradation activities.</title>
        <authorList>
            <person name="Muhammad N."/>
            <person name="Lee Y.-J."/>
            <person name="Ko J."/>
            <person name="Kim S.-G."/>
        </authorList>
    </citation>
    <scope>NUCLEOTIDE SEQUENCE [LARGE SCALE GENOMIC DNA]</scope>
    <source>
        <strain evidence="2 3">ABR2-5</strain>
    </source>
</reference>
<sequence length="253" mass="28787">MKLKVHLKKHIGPAATVLIVMLLFWACEENESYIENDPTINLVLYNYDSLKKEGGVEDTLALIAIELSDLDDTLAYYSDSASNVADSLLKVINAINNGDETLQDERDRLETELARLNSVYDDFEVEDSIASAHNTYWKKVQTKILNGEVKINSITNRMNNLVVNYTDSATSWPIPLDMNADSSLLALDIAGEIYFMTLYYERAVITNEYDEVVVKTFGFNEELINRDEHFDNLRLSCRSSDCIDVESTIYAYF</sequence>
<gene>
    <name evidence="2" type="ORF">N7U62_03285</name>
</gene>
<dbReference type="EMBL" id="JAOYOD010000001">
    <property type="protein sequence ID" value="MCV9385666.1"/>
    <property type="molecule type" value="Genomic_DNA"/>
</dbReference>
<evidence type="ECO:0000256" key="1">
    <source>
        <dbReference type="SAM" id="Coils"/>
    </source>
</evidence>
<dbReference type="Proteomes" id="UP001300692">
    <property type="component" value="Unassembled WGS sequence"/>
</dbReference>
<protein>
    <submittedName>
        <fullName evidence="2">Uncharacterized protein</fullName>
    </submittedName>
</protein>
<evidence type="ECO:0000313" key="3">
    <source>
        <dbReference type="Proteomes" id="UP001300692"/>
    </source>
</evidence>
<accession>A0ABT3CQ20</accession>
<proteinExistence type="predicted"/>
<keyword evidence="3" id="KW-1185">Reference proteome</keyword>
<organism evidence="2 3">
    <name type="scientific">Reichenbachiella ulvae</name>
    <dbReference type="NCBI Taxonomy" id="2980104"/>
    <lineage>
        <taxon>Bacteria</taxon>
        <taxon>Pseudomonadati</taxon>
        <taxon>Bacteroidota</taxon>
        <taxon>Cytophagia</taxon>
        <taxon>Cytophagales</taxon>
        <taxon>Reichenbachiellaceae</taxon>
        <taxon>Reichenbachiella</taxon>
    </lineage>
</organism>
<name>A0ABT3CQ20_9BACT</name>
<dbReference type="RefSeq" id="WP_264136451.1">
    <property type="nucleotide sequence ID" value="NZ_JAOYOD010000001.1"/>
</dbReference>
<comment type="caution">
    <text evidence="2">The sequence shown here is derived from an EMBL/GenBank/DDBJ whole genome shotgun (WGS) entry which is preliminary data.</text>
</comment>
<keyword evidence="1" id="KW-0175">Coiled coil</keyword>
<feature type="coiled-coil region" evidence="1">
    <location>
        <begin position="92"/>
        <end position="126"/>
    </location>
</feature>
<evidence type="ECO:0000313" key="2">
    <source>
        <dbReference type="EMBL" id="MCV9385666.1"/>
    </source>
</evidence>